<feature type="region of interest" description="Disordered" evidence="7">
    <location>
        <begin position="266"/>
        <end position="295"/>
    </location>
</feature>
<dbReference type="PANTHER" id="PTHR23427:SF2">
    <property type="entry name" value="SURFEIT LOCUS PROTEIN 1"/>
    <property type="match status" value="1"/>
</dbReference>
<evidence type="ECO:0000256" key="4">
    <source>
        <dbReference type="ARBA" id="ARBA00022989"/>
    </source>
</evidence>
<accession>A0A939LMX6</accession>
<dbReference type="RefSeq" id="WP_208053889.1">
    <property type="nucleotide sequence ID" value="NZ_JAGEMK010000001.1"/>
</dbReference>
<keyword evidence="9" id="KW-1185">Reference proteome</keyword>
<organism evidence="8 9">
    <name type="scientific">Actinotalea soli</name>
    <dbReference type="NCBI Taxonomy" id="2819234"/>
    <lineage>
        <taxon>Bacteria</taxon>
        <taxon>Bacillati</taxon>
        <taxon>Actinomycetota</taxon>
        <taxon>Actinomycetes</taxon>
        <taxon>Micrococcales</taxon>
        <taxon>Cellulomonadaceae</taxon>
        <taxon>Actinotalea</taxon>
    </lineage>
</organism>
<dbReference type="PROSITE" id="PS50895">
    <property type="entry name" value="SURF1"/>
    <property type="match status" value="1"/>
</dbReference>
<dbReference type="CDD" id="cd06662">
    <property type="entry name" value="SURF1"/>
    <property type="match status" value="1"/>
</dbReference>
<keyword evidence="4" id="KW-1133">Transmembrane helix</keyword>
<dbReference type="Pfam" id="PF02104">
    <property type="entry name" value="SURF1"/>
    <property type="match status" value="1"/>
</dbReference>
<dbReference type="InterPro" id="IPR002994">
    <property type="entry name" value="Surf1/Shy1"/>
</dbReference>
<evidence type="ECO:0000256" key="7">
    <source>
        <dbReference type="SAM" id="MobiDB-lite"/>
    </source>
</evidence>
<dbReference type="GO" id="GO:0005886">
    <property type="term" value="C:plasma membrane"/>
    <property type="evidence" value="ECO:0007669"/>
    <property type="project" value="UniProtKB-SubCell"/>
</dbReference>
<comment type="subcellular location">
    <subcellularLocation>
        <location evidence="6">Cell membrane</location>
        <topology evidence="6">Multi-pass membrane protein</topology>
    </subcellularLocation>
    <subcellularLocation>
        <location evidence="1">Membrane</location>
    </subcellularLocation>
</comment>
<dbReference type="Proteomes" id="UP000664209">
    <property type="component" value="Unassembled WGS sequence"/>
</dbReference>
<protein>
    <recommendedName>
        <fullName evidence="6">SURF1-like protein</fullName>
    </recommendedName>
</protein>
<reference evidence="8" key="1">
    <citation type="submission" date="2021-03" db="EMBL/GenBank/DDBJ databases">
        <title>Actinotalea soli sp. nov., isolated from soil.</title>
        <authorList>
            <person name="Ping W."/>
            <person name="Zhang J."/>
        </authorList>
    </citation>
    <scope>NUCLEOTIDE SEQUENCE</scope>
    <source>
        <strain evidence="8">BY-33</strain>
    </source>
</reference>
<comment type="similarity">
    <text evidence="2 6">Belongs to the SURF1 family.</text>
</comment>
<sequence length="295" mass="30996">MAEPVPPTPAGHDARRAAAVLGVALLVAGICVAAGLWQWNRHADRSAAVEIVRSNYEAAALPVAEVLTPGEPLPEDAVWQPVTLEGTYDDESTVLLRNRPVGGQPGYHVLTPLEISAGPLAGEVLVVDRGWVPTAARGSGPALEPAAPTGVVEVTARLRADEAPATRDAPAGQVHTISTDQVREAGGGRWAADATLDAYGSLMTENGSAPVDLGALARPSTDLGSHLSYAFQWWVFALGALGGGVVLLRRERAAEVEDDELALARASATDRPARRRRRPTVDDEEEDALLDAQQV</sequence>
<evidence type="ECO:0000256" key="1">
    <source>
        <dbReference type="ARBA" id="ARBA00004370"/>
    </source>
</evidence>
<proteinExistence type="inferred from homology"/>
<dbReference type="EMBL" id="JAGEMK010000001">
    <property type="protein sequence ID" value="MBO1750209.1"/>
    <property type="molecule type" value="Genomic_DNA"/>
</dbReference>
<evidence type="ECO:0000256" key="2">
    <source>
        <dbReference type="ARBA" id="ARBA00007165"/>
    </source>
</evidence>
<evidence type="ECO:0000313" key="9">
    <source>
        <dbReference type="Proteomes" id="UP000664209"/>
    </source>
</evidence>
<gene>
    <name evidence="8" type="ORF">J4G33_00155</name>
</gene>
<dbReference type="AlphaFoldDB" id="A0A939LMX6"/>
<comment type="caution">
    <text evidence="8">The sequence shown here is derived from an EMBL/GenBank/DDBJ whole genome shotgun (WGS) entry which is preliminary data.</text>
</comment>
<keyword evidence="3" id="KW-0812">Transmembrane</keyword>
<evidence type="ECO:0000256" key="3">
    <source>
        <dbReference type="ARBA" id="ARBA00022692"/>
    </source>
</evidence>
<evidence type="ECO:0000313" key="8">
    <source>
        <dbReference type="EMBL" id="MBO1750209.1"/>
    </source>
</evidence>
<keyword evidence="6" id="KW-1003">Cell membrane</keyword>
<dbReference type="PANTHER" id="PTHR23427">
    <property type="entry name" value="SURFEIT LOCUS PROTEIN"/>
    <property type="match status" value="1"/>
</dbReference>
<keyword evidence="5" id="KW-0472">Membrane</keyword>
<evidence type="ECO:0000256" key="6">
    <source>
        <dbReference type="RuleBase" id="RU363076"/>
    </source>
</evidence>
<dbReference type="InterPro" id="IPR045214">
    <property type="entry name" value="Surf1/Surf4"/>
</dbReference>
<evidence type="ECO:0000256" key="5">
    <source>
        <dbReference type="ARBA" id="ARBA00023136"/>
    </source>
</evidence>
<name>A0A939LMX6_9CELL</name>